<dbReference type="AlphaFoldDB" id="A0A382JKU5"/>
<sequence length="27" mass="3183">MLGYENARNYDASMFEWANLEDSPMEV</sequence>
<organism evidence="2">
    <name type="scientific">marine metagenome</name>
    <dbReference type="NCBI Taxonomy" id="408172"/>
    <lineage>
        <taxon>unclassified sequences</taxon>
        <taxon>metagenomes</taxon>
        <taxon>ecological metagenomes</taxon>
    </lineage>
</organism>
<feature type="domain" description="Rhodanese" evidence="1">
    <location>
        <begin position="2"/>
        <end position="26"/>
    </location>
</feature>
<dbReference type="Gene3D" id="3.40.250.10">
    <property type="entry name" value="Rhodanese-like domain"/>
    <property type="match status" value="1"/>
</dbReference>
<dbReference type="SUPFAM" id="SSF52821">
    <property type="entry name" value="Rhodanese/Cell cycle control phosphatase"/>
    <property type="match status" value="1"/>
</dbReference>
<evidence type="ECO:0000313" key="2">
    <source>
        <dbReference type="EMBL" id="SVC13044.1"/>
    </source>
</evidence>
<evidence type="ECO:0000259" key="1">
    <source>
        <dbReference type="PROSITE" id="PS50206"/>
    </source>
</evidence>
<reference evidence="2" key="1">
    <citation type="submission" date="2018-05" db="EMBL/GenBank/DDBJ databases">
        <authorList>
            <person name="Lanie J.A."/>
            <person name="Ng W.-L."/>
            <person name="Kazmierczak K.M."/>
            <person name="Andrzejewski T.M."/>
            <person name="Davidsen T.M."/>
            <person name="Wayne K.J."/>
            <person name="Tettelin H."/>
            <person name="Glass J.I."/>
            <person name="Rusch D."/>
            <person name="Podicherti R."/>
            <person name="Tsui H.-C.T."/>
            <person name="Winkler M.E."/>
        </authorList>
    </citation>
    <scope>NUCLEOTIDE SEQUENCE</scope>
</reference>
<dbReference type="InterPro" id="IPR001763">
    <property type="entry name" value="Rhodanese-like_dom"/>
</dbReference>
<proteinExistence type="predicted"/>
<protein>
    <recommendedName>
        <fullName evidence="1">Rhodanese domain-containing protein</fullName>
    </recommendedName>
</protein>
<dbReference type="EMBL" id="UINC01075148">
    <property type="protein sequence ID" value="SVC13044.1"/>
    <property type="molecule type" value="Genomic_DNA"/>
</dbReference>
<gene>
    <name evidence="2" type="ORF">METZ01_LOCUS265898</name>
</gene>
<dbReference type="PROSITE" id="PS50206">
    <property type="entry name" value="RHODANESE_3"/>
    <property type="match status" value="1"/>
</dbReference>
<accession>A0A382JKU5</accession>
<dbReference type="InterPro" id="IPR036873">
    <property type="entry name" value="Rhodanese-like_dom_sf"/>
</dbReference>
<name>A0A382JKU5_9ZZZZ</name>